<keyword evidence="2" id="KW-1185">Reference proteome</keyword>
<dbReference type="AlphaFoldDB" id="A0A2S6NAY5"/>
<comment type="caution">
    <text evidence="1">The sequence shown here is derived from an EMBL/GenBank/DDBJ whole genome shotgun (WGS) entry which is preliminary data.</text>
</comment>
<evidence type="ECO:0000313" key="2">
    <source>
        <dbReference type="Proteomes" id="UP000239089"/>
    </source>
</evidence>
<gene>
    <name evidence="1" type="ORF">CCR94_08035</name>
</gene>
<dbReference type="Proteomes" id="UP000239089">
    <property type="component" value="Unassembled WGS sequence"/>
</dbReference>
<dbReference type="EMBL" id="NHSJ01000050">
    <property type="protein sequence ID" value="PPQ31775.1"/>
    <property type="molecule type" value="Genomic_DNA"/>
</dbReference>
<protein>
    <submittedName>
        <fullName evidence="1">Uncharacterized protein</fullName>
    </submittedName>
</protein>
<sequence length="127" mass="12535">MQWNNGNGTISPGVVIEDGSGNKLGASSNPMNVQGAISSANPSTVFAFRQTATLSAAALPSQVVVNGVVCTALSANTGTIYVGGVGVTTSTGYPLVAGQSISYAATNASAIYMIGTNTTDVLACTGN</sequence>
<proteinExistence type="predicted"/>
<dbReference type="RefSeq" id="WP_104507358.1">
    <property type="nucleotide sequence ID" value="NZ_JACIGC010000011.1"/>
</dbReference>
<organism evidence="1 2">
    <name type="scientific">Rhodoblastus sphagnicola</name>
    <dbReference type="NCBI Taxonomy" id="333368"/>
    <lineage>
        <taxon>Bacteria</taxon>
        <taxon>Pseudomonadati</taxon>
        <taxon>Pseudomonadota</taxon>
        <taxon>Alphaproteobacteria</taxon>
        <taxon>Hyphomicrobiales</taxon>
        <taxon>Rhodoblastaceae</taxon>
        <taxon>Rhodoblastus</taxon>
    </lineage>
</organism>
<name>A0A2S6NAY5_9HYPH</name>
<reference evidence="1 2" key="1">
    <citation type="journal article" date="2018" name="Arch. Microbiol.">
        <title>New insights into the metabolic potential of the phototrophic purple bacterium Rhodopila globiformis DSM 161(T) from its draft genome sequence and evidence for a vanadium-dependent nitrogenase.</title>
        <authorList>
            <person name="Imhoff J.F."/>
            <person name="Rahn T."/>
            <person name="Kunzel S."/>
            <person name="Neulinger S.C."/>
        </authorList>
    </citation>
    <scope>NUCLEOTIDE SEQUENCE [LARGE SCALE GENOMIC DNA]</scope>
    <source>
        <strain evidence="1 2">DSM 16996</strain>
    </source>
</reference>
<evidence type="ECO:0000313" key="1">
    <source>
        <dbReference type="EMBL" id="PPQ31775.1"/>
    </source>
</evidence>
<accession>A0A2S6NAY5</accession>